<keyword evidence="2" id="KW-0812">Transmembrane</keyword>
<accession>A0A6A6X415</accession>
<feature type="region of interest" description="Disordered" evidence="1">
    <location>
        <begin position="535"/>
        <end position="572"/>
    </location>
</feature>
<evidence type="ECO:0000313" key="3">
    <source>
        <dbReference type="EMBL" id="KAF2790657.1"/>
    </source>
</evidence>
<dbReference type="EMBL" id="MU002062">
    <property type="protein sequence ID" value="KAF2790657.1"/>
    <property type="molecule type" value="Genomic_DNA"/>
</dbReference>
<evidence type="ECO:0000256" key="2">
    <source>
        <dbReference type="SAM" id="Phobius"/>
    </source>
</evidence>
<feature type="transmembrane region" description="Helical" evidence="2">
    <location>
        <begin position="184"/>
        <end position="208"/>
    </location>
</feature>
<gene>
    <name evidence="3" type="ORF">K505DRAFT_327449</name>
</gene>
<dbReference type="OrthoDB" id="2688021at2759"/>
<evidence type="ECO:0000313" key="4">
    <source>
        <dbReference type="Proteomes" id="UP000799757"/>
    </source>
</evidence>
<feature type="transmembrane region" description="Helical" evidence="2">
    <location>
        <begin position="451"/>
        <end position="470"/>
    </location>
</feature>
<evidence type="ECO:0000256" key="1">
    <source>
        <dbReference type="SAM" id="MobiDB-lite"/>
    </source>
</evidence>
<proteinExistence type="predicted"/>
<sequence>MSTLSTQRDLKRGQYSQVSRETIEMSVRTSTELLPFPNPGERELPPFDEALSTRKRCQRGLVLSYLLSITLIICGIVSYVYVNRARNRAEAYRLNYPTDREDAVSGPVLDAEIFYPTLIVGKLSTGPKEVVTLAFNTIVTMVTECLGYVHSVSLRWALYHESRLHHNSSLRLFTSSRNSPPNSCYANVIWALLLTLCYSCASQILLTVDNQDDTLGFNSLAILLLGACLFMLSLLTTWTLLPPYGQQILSWNSDPLNTTLALLHETWSKPDTRPASIPIIKQPSIRTMHPRTRLILAYLCLLVPIICTGGAVLIYANRENGTDWAFINSNQDMAFISVVPASAGVLTQPVFWQAGPAIQIFFLAAIQVLYTLALHTVEQLVNLHRDEASWRAASKLDSQHGAVVGRESTKAAFTAWQTVSLSIVKPVSHWLFGLSFVVEPSRRVTIHPMPLFALAGIDVLLASFAIVLMYHRPRGAQPATYGDLKMLAEFVDDWGDGAGGRLFWGDKGEDHDEGGSVRRAGTSSSVQLVNGIGMDGASYKGIGGGPQKERPRRKAPAPWKRFTCRRRGDDRI</sequence>
<keyword evidence="2" id="KW-1133">Transmembrane helix</keyword>
<reference evidence="3" key="1">
    <citation type="journal article" date="2020" name="Stud. Mycol.">
        <title>101 Dothideomycetes genomes: a test case for predicting lifestyles and emergence of pathogens.</title>
        <authorList>
            <person name="Haridas S."/>
            <person name="Albert R."/>
            <person name="Binder M."/>
            <person name="Bloem J."/>
            <person name="Labutti K."/>
            <person name="Salamov A."/>
            <person name="Andreopoulos B."/>
            <person name="Baker S."/>
            <person name="Barry K."/>
            <person name="Bills G."/>
            <person name="Bluhm B."/>
            <person name="Cannon C."/>
            <person name="Castanera R."/>
            <person name="Culley D."/>
            <person name="Daum C."/>
            <person name="Ezra D."/>
            <person name="Gonzalez J."/>
            <person name="Henrissat B."/>
            <person name="Kuo A."/>
            <person name="Liang C."/>
            <person name="Lipzen A."/>
            <person name="Lutzoni F."/>
            <person name="Magnuson J."/>
            <person name="Mondo S."/>
            <person name="Nolan M."/>
            <person name="Ohm R."/>
            <person name="Pangilinan J."/>
            <person name="Park H.-J."/>
            <person name="Ramirez L."/>
            <person name="Alfaro M."/>
            <person name="Sun H."/>
            <person name="Tritt A."/>
            <person name="Yoshinaga Y."/>
            <person name="Zwiers L.-H."/>
            <person name="Turgeon B."/>
            <person name="Goodwin S."/>
            <person name="Spatafora J."/>
            <person name="Crous P."/>
            <person name="Grigoriev I."/>
        </authorList>
    </citation>
    <scope>NUCLEOTIDE SEQUENCE</scope>
    <source>
        <strain evidence="3">CBS 109.77</strain>
    </source>
</reference>
<feature type="transmembrane region" description="Helical" evidence="2">
    <location>
        <begin position="220"/>
        <end position="241"/>
    </location>
</feature>
<protein>
    <submittedName>
        <fullName evidence="3">Uncharacterized protein</fullName>
    </submittedName>
</protein>
<feature type="transmembrane region" description="Helical" evidence="2">
    <location>
        <begin position="295"/>
        <end position="316"/>
    </location>
</feature>
<keyword evidence="4" id="KW-1185">Reference proteome</keyword>
<dbReference type="Proteomes" id="UP000799757">
    <property type="component" value="Unassembled WGS sequence"/>
</dbReference>
<feature type="transmembrane region" description="Helical" evidence="2">
    <location>
        <begin position="357"/>
        <end position="377"/>
    </location>
</feature>
<dbReference type="AlphaFoldDB" id="A0A6A6X415"/>
<organism evidence="3 4">
    <name type="scientific">Melanomma pulvis-pyrius CBS 109.77</name>
    <dbReference type="NCBI Taxonomy" id="1314802"/>
    <lineage>
        <taxon>Eukaryota</taxon>
        <taxon>Fungi</taxon>
        <taxon>Dikarya</taxon>
        <taxon>Ascomycota</taxon>
        <taxon>Pezizomycotina</taxon>
        <taxon>Dothideomycetes</taxon>
        <taxon>Pleosporomycetidae</taxon>
        <taxon>Pleosporales</taxon>
        <taxon>Melanommataceae</taxon>
        <taxon>Melanomma</taxon>
    </lineage>
</organism>
<feature type="transmembrane region" description="Helical" evidence="2">
    <location>
        <begin position="62"/>
        <end position="82"/>
    </location>
</feature>
<keyword evidence="2" id="KW-0472">Membrane</keyword>
<name>A0A6A6X415_9PLEO</name>